<dbReference type="InterPro" id="IPR011333">
    <property type="entry name" value="SKP1/BTB/POZ_sf"/>
</dbReference>
<keyword evidence="3" id="KW-1185">Reference proteome</keyword>
<accession>A0ABR3IWW0</accession>
<sequence>MAARPAKRLRSVGAQEVRDDELYYPDGNIVLAIESTGTGTGTAEAGEDQQTCTTYFRVHRSVLAKQSVVFEGMFTLPEGTEAQETYDDTTQVRLHDDVGDVKSLLKLFYKPFYIPSARYQSQFLCNFLGPLKLAAKYMIPGIRQEVIARLKVDWPADLAGADRRADELLGTKVRPNPQWAIRLIRAGALHAELFRELAVMYFDAEFGIQRVANFGFDDANDYKVVICAHAKLNAILARVTVERFSCKAHHADHYAIQIALMAFLLNAKSTMELVFRIRPEIEAIRRGSVRVLGHDLCRKCALQLAKQLEGLRQEVYEALPKIFDTEKYQLADAA</sequence>
<evidence type="ECO:0000313" key="3">
    <source>
        <dbReference type="Proteomes" id="UP001556367"/>
    </source>
</evidence>
<name>A0ABR3IWW0_9AGAR</name>
<gene>
    <name evidence="2" type="ORF">HGRIS_013859</name>
</gene>
<dbReference type="InterPro" id="IPR000210">
    <property type="entry name" value="BTB/POZ_dom"/>
</dbReference>
<protein>
    <recommendedName>
        <fullName evidence="1">BTB domain-containing protein</fullName>
    </recommendedName>
</protein>
<dbReference type="EMBL" id="JASNQZ010000015">
    <property type="protein sequence ID" value="KAL0947785.1"/>
    <property type="molecule type" value="Genomic_DNA"/>
</dbReference>
<dbReference type="Proteomes" id="UP001556367">
    <property type="component" value="Unassembled WGS sequence"/>
</dbReference>
<evidence type="ECO:0000259" key="1">
    <source>
        <dbReference type="PROSITE" id="PS50097"/>
    </source>
</evidence>
<dbReference type="PROSITE" id="PS50097">
    <property type="entry name" value="BTB"/>
    <property type="match status" value="1"/>
</dbReference>
<proteinExistence type="predicted"/>
<reference evidence="3" key="1">
    <citation type="submission" date="2024-06" db="EMBL/GenBank/DDBJ databases">
        <title>Multi-omics analyses provide insights into the biosynthesis of the anticancer antibiotic pleurotin in Hohenbuehelia grisea.</title>
        <authorList>
            <person name="Weaver J.A."/>
            <person name="Alberti F."/>
        </authorList>
    </citation>
    <scope>NUCLEOTIDE SEQUENCE [LARGE SCALE GENOMIC DNA]</scope>
    <source>
        <strain evidence="3">T-177</strain>
    </source>
</reference>
<feature type="domain" description="BTB" evidence="1">
    <location>
        <begin position="27"/>
        <end position="109"/>
    </location>
</feature>
<comment type="caution">
    <text evidence="2">The sequence shown here is derived from an EMBL/GenBank/DDBJ whole genome shotgun (WGS) entry which is preliminary data.</text>
</comment>
<evidence type="ECO:0000313" key="2">
    <source>
        <dbReference type="EMBL" id="KAL0947785.1"/>
    </source>
</evidence>
<organism evidence="2 3">
    <name type="scientific">Hohenbuehelia grisea</name>
    <dbReference type="NCBI Taxonomy" id="104357"/>
    <lineage>
        <taxon>Eukaryota</taxon>
        <taxon>Fungi</taxon>
        <taxon>Dikarya</taxon>
        <taxon>Basidiomycota</taxon>
        <taxon>Agaricomycotina</taxon>
        <taxon>Agaricomycetes</taxon>
        <taxon>Agaricomycetidae</taxon>
        <taxon>Agaricales</taxon>
        <taxon>Pleurotineae</taxon>
        <taxon>Pleurotaceae</taxon>
        <taxon>Hohenbuehelia</taxon>
    </lineage>
</organism>
<dbReference type="Gene3D" id="3.30.710.10">
    <property type="entry name" value="Potassium Channel Kv1.1, Chain A"/>
    <property type="match status" value="1"/>
</dbReference>